<dbReference type="PANTHER" id="PTHR45348">
    <property type="entry name" value="HYPOTHETICAL OXIDOREDUCTASE (EUROFUNG)"/>
    <property type="match status" value="1"/>
</dbReference>
<comment type="caution">
    <text evidence="4">The sequence shown here is derived from an EMBL/GenBank/DDBJ whole genome shotgun (WGS) entry which is preliminary data.</text>
</comment>
<evidence type="ECO:0000313" key="4">
    <source>
        <dbReference type="EMBL" id="KAK9779771.1"/>
    </source>
</evidence>
<dbReference type="InterPro" id="IPR011032">
    <property type="entry name" value="GroES-like_sf"/>
</dbReference>
<dbReference type="Gene3D" id="3.40.50.720">
    <property type="entry name" value="NAD(P)-binding Rossmann-like Domain"/>
    <property type="match status" value="1"/>
</dbReference>
<dbReference type="InterPro" id="IPR013154">
    <property type="entry name" value="ADH-like_N"/>
</dbReference>
<keyword evidence="2" id="KW-0560">Oxidoreductase</keyword>
<evidence type="ECO:0000256" key="2">
    <source>
        <dbReference type="ARBA" id="ARBA00023002"/>
    </source>
</evidence>
<dbReference type="InterPro" id="IPR020843">
    <property type="entry name" value="ER"/>
</dbReference>
<protein>
    <submittedName>
        <fullName evidence="4">Chaperonin 10-like protein</fullName>
    </submittedName>
</protein>
<accession>A0ABR2Y1J7</accession>
<dbReference type="InterPro" id="IPR036291">
    <property type="entry name" value="NAD(P)-bd_dom_sf"/>
</dbReference>
<dbReference type="SMART" id="SM00829">
    <property type="entry name" value="PKS_ER"/>
    <property type="match status" value="1"/>
</dbReference>
<name>A0ABR2Y1J7_9PEZI</name>
<dbReference type="SUPFAM" id="SSF51735">
    <property type="entry name" value="NAD(P)-binding Rossmann-fold domains"/>
    <property type="match status" value="1"/>
</dbReference>
<gene>
    <name evidence="4" type="ORF">SCAR479_03378</name>
</gene>
<dbReference type="PANTHER" id="PTHR45348:SF5">
    <property type="entry name" value="OXIDOREDUCTASE, PUTATIVE (AFU_ORTHOLOGUE AFUA_8G01420)-RELATED"/>
    <property type="match status" value="1"/>
</dbReference>
<dbReference type="Pfam" id="PF08240">
    <property type="entry name" value="ADH_N"/>
    <property type="match status" value="1"/>
</dbReference>
<keyword evidence="5" id="KW-1185">Reference proteome</keyword>
<dbReference type="Gene3D" id="3.90.180.10">
    <property type="entry name" value="Medium-chain alcohol dehydrogenases, catalytic domain"/>
    <property type="match status" value="1"/>
</dbReference>
<evidence type="ECO:0000259" key="3">
    <source>
        <dbReference type="SMART" id="SM00829"/>
    </source>
</evidence>
<dbReference type="Proteomes" id="UP001465668">
    <property type="component" value="Unassembled WGS sequence"/>
</dbReference>
<evidence type="ECO:0000313" key="5">
    <source>
        <dbReference type="Proteomes" id="UP001465668"/>
    </source>
</evidence>
<dbReference type="EMBL" id="JARVKM010000009">
    <property type="protein sequence ID" value="KAK9779771.1"/>
    <property type="molecule type" value="Genomic_DNA"/>
</dbReference>
<reference evidence="4 5" key="1">
    <citation type="submission" date="2024-02" db="EMBL/GenBank/DDBJ databases">
        <title>First draft genome assembly of two strains of Seiridium cardinale.</title>
        <authorList>
            <person name="Emiliani G."/>
            <person name="Scali E."/>
        </authorList>
    </citation>
    <scope>NUCLEOTIDE SEQUENCE [LARGE SCALE GENOMIC DNA]</scope>
    <source>
        <strain evidence="4 5">BM-138-000479</strain>
    </source>
</reference>
<feature type="domain" description="Enoyl reductase (ER)" evidence="3">
    <location>
        <begin position="9"/>
        <end position="327"/>
    </location>
</feature>
<dbReference type="InterPro" id="IPR047122">
    <property type="entry name" value="Trans-enoyl_RdTase-like"/>
</dbReference>
<dbReference type="SUPFAM" id="SSF50129">
    <property type="entry name" value="GroES-like"/>
    <property type="match status" value="1"/>
</dbReference>
<organism evidence="4 5">
    <name type="scientific">Seiridium cardinale</name>
    <dbReference type="NCBI Taxonomy" id="138064"/>
    <lineage>
        <taxon>Eukaryota</taxon>
        <taxon>Fungi</taxon>
        <taxon>Dikarya</taxon>
        <taxon>Ascomycota</taxon>
        <taxon>Pezizomycotina</taxon>
        <taxon>Sordariomycetes</taxon>
        <taxon>Xylariomycetidae</taxon>
        <taxon>Amphisphaeriales</taxon>
        <taxon>Sporocadaceae</taxon>
        <taxon>Seiridium</taxon>
    </lineage>
</organism>
<proteinExistence type="inferred from homology"/>
<comment type="similarity">
    <text evidence="1">Belongs to the zinc-containing alcohol dehydrogenase family.</text>
</comment>
<dbReference type="CDD" id="cd08249">
    <property type="entry name" value="enoyl_reductase_like"/>
    <property type="match status" value="1"/>
</dbReference>
<sequence length="336" mass="36262">MKEAIVSKGTKVQIVDSPIPKPKADEVVIKVVYAGSNPKDWKVPEWFDSTSNQGDDVAGTIHEVGSDVTEFKKGDRVMGFHVMMSPHGAWAEYSVVPAHTTVHLPAQTSFEQGAAIPLAALTAALGLYSRLRLPEPWQAAKEPIPLVVYGAASAVGIYTIQLALKSNIHPLICVAGKSQDHVKSFIDPSKGDTIVDYRDGDEAVIEGIRKASNGAKLLHAYDAVSEKGSYQNLGKVLDKGSKVTLVLPGKNYDDVPEHVETTVTHVGCVHQDEKDFGFVYFRYIGRGLQEGWFKPQPTKVVPGGLAGVKPALEELKAGRVNAQKLVFEIAATEGVN</sequence>
<evidence type="ECO:0000256" key="1">
    <source>
        <dbReference type="ARBA" id="ARBA00008072"/>
    </source>
</evidence>